<dbReference type="OrthoDB" id="1257571at2"/>
<dbReference type="EMBL" id="JPRP01000005">
    <property type="protein sequence ID" value="KFE97558.1"/>
    <property type="molecule type" value="Genomic_DNA"/>
</dbReference>
<dbReference type="Proteomes" id="UP000028713">
    <property type="component" value="Unassembled WGS sequence"/>
</dbReference>
<accession>A0A085YZE5</accession>
<dbReference type="Gene3D" id="1.20.1290.10">
    <property type="entry name" value="AhpD-like"/>
    <property type="match status" value="2"/>
</dbReference>
<protein>
    <recommendedName>
        <fullName evidence="3">Alkylhydroperoxidase</fullName>
    </recommendedName>
</protein>
<gene>
    <name evidence="1" type="ORF">IX39_20010</name>
</gene>
<sequence length="150" mass="17383">MVRIQFSNNGNTPFERLIGHNKDFLKKWNNLEETLWEGNSLDTELLEQVRRTMAFENGCEYCMVKGGKPDFDKSQMKISMAAAFAELFCKNHHSISEAHFDMLREYFSDREISELCVFITFVNASQKLGKTLNLTEEMQSNAVVKLKDIE</sequence>
<keyword evidence="2" id="KW-1185">Reference proteome</keyword>
<dbReference type="eggNOG" id="COG2128">
    <property type="taxonomic scope" value="Bacteria"/>
</dbReference>
<proteinExistence type="predicted"/>
<reference evidence="1 2" key="1">
    <citation type="submission" date="2014-07" db="EMBL/GenBank/DDBJ databases">
        <title>Genome of Chryseobacterium formosense LMG 24722.</title>
        <authorList>
            <person name="Pipes S.E."/>
            <person name="Stropko S.J."/>
            <person name="Newman J.D."/>
        </authorList>
    </citation>
    <scope>NUCLEOTIDE SEQUENCE [LARGE SCALE GENOMIC DNA]</scope>
    <source>
        <strain evidence="1 2">LMG 24722</strain>
    </source>
</reference>
<dbReference type="SUPFAM" id="SSF69118">
    <property type="entry name" value="AhpD-like"/>
    <property type="match status" value="1"/>
</dbReference>
<dbReference type="AlphaFoldDB" id="A0A085YZE5"/>
<comment type="caution">
    <text evidence="1">The sequence shown here is derived from an EMBL/GenBank/DDBJ whole genome shotgun (WGS) entry which is preliminary data.</text>
</comment>
<dbReference type="STRING" id="236814.IX39_20010"/>
<dbReference type="RefSeq" id="WP_034679549.1">
    <property type="nucleotide sequence ID" value="NZ_FPAP01000003.1"/>
</dbReference>
<dbReference type="InterPro" id="IPR029032">
    <property type="entry name" value="AhpD-like"/>
</dbReference>
<evidence type="ECO:0008006" key="3">
    <source>
        <dbReference type="Google" id="ProtNLM"/>
    </source>
</evidence>
<organism evidence="1 2">
    <name type="scientific">Chryseobacterium formosense</name>
    <dbReference type="NCBI Taxonomy" id="236814"/>
    <lineage>
        <taxon>Bacteria</taxon>
        <taxon>Pseudomonadati</taxon>
        <taxon>Bacteroidota</taxon>
        <taxon>Flavobacteriia</taxon>
        <taxon>Flavobacteriales</taxon>
        <taxon>Weeksellaceae</taxon>
        <taxon>Chryseobacterium group</taxon>
        <taxon>Chryseobacterium</taxon>
    </lineage>
</organism>
<evidence type="ECO:0000313" key="2">
    <source>
        <dbReference type="Proteomes" id="UP000028713"/>
    </source>
</evidence>
<name>A0A085YZE5_9FLAO</name>
<evidence type="ECO:0000313" key="1">
    <source>
        <dbReference type="EMBL" id="KFE97558.1"/>
    </source>
</evidence>